<feature type="compositionally biased region" description="Basic and acidic residues" evidence="1">
    <location>
        <begin position="162"/>
        <end position="177"/>
    </location>
</feature>
<feature type="compositionally biased region" description="Low complexity" evidence="1">
    <location>
        <begin position="433"/>
        <end position="451"/>
    </location>
</feature>
<feature type="region of interest" description="Disordered" evidence="1">
    <location>
        <begin position="573"/>
        <end position="822"/>
    </location>
</feature>
<organism evidence="3">
    <name type="scientific">Melampsora larici-populina (strain 98AG31 / pathotype 3-4-7)</name>
    <name type="common">Poplar leaf rust fungus</name>
    <dbReference type="NCBI Taxonomy" id="747676"/>
    <lineage>
        <taxon>Eukaryota</taxon>
        <taxon>Fungi</taxon>
        <taxon>Dikarya</taxon>
        <taxon>Basidiomycota</taxon>
        <taxon>Pucciniomycotina</taxon>
        <taxon>Pucciniomycetes</taxon>
        <taxon>Pucciniales</taxon>
        <taxon>Melampsoraceae</taxon>
        <taxon>Melampsora</taxon>
    </lineage>
</organism>
<feature type="compositionally biased region" description="Pro residues" evidence="1">
    <location>
        <begin position="838"/>
        <end position="851"/>
    </location>
</feature>
<evidence type="ECO:0000313" key="3">
    <source>
        <dbReference type="Proteomes" id="UP000001072"/>
    </source>
</evidence>
<proteinExistence type="predicted"/>
<accession>F4RI51</accession>
<protein>
    <submittedName>
        <fullName evidence="2">Uncharacterized protein</fullName>
    </submittedName>
</protein>
<name>F4RI51_MELLP</name>
<dbReference type="HOGENOM" id="CLU_276719_0_0_1"/>
<feature type="compositionally biased region" description="Polar residues" evidence="1">
    <location>
        <begin position="578"/>
        <end position="595"/>
    </location>
</feature>
<dbReference type="eggNOG" id="ENOG502QR0Q">
    <property type="taxonomic scope" value="Eukaryota"/>
</dbReference>
<evidence type="ECO:0000256" key="1">
    <source>
        <dbReference type="SAM" id="MobiDB-lite"/>
    </source>
</evidence>
<reference evidence="3" key="1">
    <citation type="journal article" date="2011" name="Proc. Natl. Acad. Sci. U.S.A.">
        <title>Obligate biotrophy features unraveled by the genomic analysis of rust fungi.</title>
        <authorList>
            <person name="Duplessis S."/>
            <person name="Cuomo C.A."/>
            <person name="Lin Y.-C."/>
            <person name="Aerts A."/>
            <person name="Tisserant E."/>
            <person name="Veneault-Fourrey C."/>
            <person name="Joly D.L."/>
            <person name="Hacquard S."/>
            <person name="Amselem J."/>
            <person name="Cantarel B.L."/>
            <person name="Chiu R."/>
            <person name="Coutinho P.M."/>
            <person name="Feau N."/>
            <person name="Field M."/>
            <person name="Frey P."/>
            <person name="Gelhaye E."/>
            <person name="Goldberg J."/>
            <person name="Grabherr M.G."/>
            <person name="Kodira C.D."/>
            <person name="Kohler A."/>
            <person name="Kuees U."/>
            <person name="Lindquist E.A."/>
            <person name="Lucas S.M."/>
            <person name="Mago R."/>
            <person name="Mauceli E."/>
            <person name="Morin E."/>
            <person name="Murat C."/>
            <person name="Pangilinan J.L."/>
            <person name="Park R."/>
            <person name="Pearson M."/>
            <person name="Quesneville H."/>
            <person name="Rouhier N."/>
            <person name="Sakthikumar S."/>
            <person name="Salamov A.A."/>
            <person name="Schmutz J."/>
            <person name="Selles B."/>
            <person name="Shapiro H."/>
            <person name="Tanguay P."/>
            <person name="Tuskan G.A."/>
            <person name="Henrissat B."/>
            <person name="Van de Peer Y."/>
            <person name="Rouze P."/>
            <person name="Ellis J.G."/>
            <person name="Dodds P.N."/>
            <person name="Schein J.E."/>
            <person name="Zhong S."/>
            <person name="Hamelin R.C."/>
            <person name="Grigoriev I.V."/>
            <person name="Szabo L.J."/>
            <person name="Martin F."/>
        </authorList>
    </citation>
    <scope>NUCLEOTIDE SEQUENCE [LARGE SCALE GENOMIC DNA]</scope>
    <source>
        <strain evidence="3">98AG31 / pathotype 3-4-7</strain>
    </source>
</reference>
<feature type="region of interest" description="Disordered" evidence="1">
    <location>
        <begin position="838"/>
        <end position="891"/>
    </location>
</feature>
<dbReference type="OrthoDB" id="2506246at2759"/>
<feature type="compositionally biased region" description="Low complexity" evidence="1">
    <location>
        <begin position="347"/>
        <end position="366"/>
    </location>
</feature>
<evidence type="ECO:0000313" key="2">
    <source>
        <dbReference type="EMBL" id="EGG07939.1"/>
    </source>
</evidence>
<feature type="compositionally biased region" description="Basic and acidic residues" evidence="1">
    <location>
        <begin position="526"/>
        <end position="535"/>
    </location>
</feature>
<feature type="compositionally biased region" description="Low complexity" evidence="1">
    <location>
        <begin position="687"/>
        <end position="696"/>
    </location>
</feature>
<feature type="compositionally biased region" description="Low complexity" evidence="1">
    <location>
        <begin position="925"/>
        <end position="950"/>
    </location>
</feature>
<feature type="compositionally biased region" description="Low complexity" evidence="1">
    <location>
        <begin position="187"/>
        <end position="196"/>
    </location>
</feature>
<feature type="compositionally biased region" description="Basic and acidic residues" evidence="1">
    <location>
        <begin position="604"/>
        <end position="615"/>
    </location>
</feature>
<dbReference type="VEuPathDB" id="FungiDB:MELLADRAFT_62246"/>
<feature type="compositionally biased region" description="Basic residues" evidence="1">
    <location>
        <begin position="128"/>
        <end position="140"/>
    </location>
</feature>
<feature type="compositionally biased region" description="Low complexity" evidence="1">
    <location>
        <begin position="32"/>
        <end position="50"/>
    </location>
</feature>
<feature type="compositionally biased region" description="Polar residues" evidence="1">
    <location>
        <begin position="853"/>
        <end position="891"/>
    </location>
</feature>
<feature type="compositionally biased region" description="Polar residues" evidence="1">
    <location>
        <begin position="456"/>
        <end position="471"/>
    </location>
</feature>
<feature type="compositionally biased region" description="Low complexity" evidence="1">
    <location>
        <begin position="323"/>
        <end position="335"/>
    </location>
</feature>
<feature type="region of interest" description="Disordered" evidence="1">
    <location>
        <begin position="1"/>
        <end position="473"/>
    </location>
</feature>
<feature type="region of interest" description="Disordered" evidence="1">
    <location>
        <begin position="925"/>
        <end position="957"/>
    </location>
</feature>
<dbReference type="Proteomes" id="UP000001072">
    <property type="component" value="Unassembled WGS sequence"/>
</dbReference>
<feature type="compositionally biased region" description="Pro residues" evidence="1">
    <location>
        <begin position="311"/>
        <end position="322"/>
    </location>
</feature>
<dbReference type="InParanoid" id="F4RI51"/>
<feature type="region of interest" description="Disordered" evidence="1">
    <location>
        <begin position="489"/>
        <end position="557"/>
    </location>
</feature>
<feature type="compositionally biased region" description="Polar residues" evidence="1">
    <location>
        <begin position="21"/>
        <end position="31"/>
    </location>
</feature>
<sequence length="1085" mass="119960">MSRSQGESGELDYKKQVQMKDINTPSLPQATSIDPINKSIPPNPNQSPSNKALLPPRPKLSYTPEVDDRIRLSSRRPYDPRDDHRRDYDHEYDRERYLDDRERYHDDRSRARDRDRDRDCRERERDRGRHRSRSRSRSRSRGRDREWERETERRSIRPPYPLHERISERDRERERSRRYSRSPPPGCGSSRISLSSSHRRRLSPSVACPPGYPYDRRDDRDLRTSLDCDYRPPLDRRDFDRYEPRRNLVRGDDYERRRDEEYERRREEEYERRKREDWHAHRSRRSPSPPRLRHSPSPAKRPSVTLSSLVPPVPRSPPPPPRARLASPSRSHSPSGYYLPVYPPGRSPSRLRPYSRSRSPSSSRSPPKLHYHPRSPPPGPSQAIQSRSPSNALSKACPPTLSASHQTSLPSSSRMKVFQQSLSLPTQTHPARVVSESYLSRSPSPSSVLSPRETRSASPPSVQAKVQSFTDNLPPKSYVVTRKALASSLDMTRESDAQTSKQTVLKQARAVSKIPSQDISPGPDTSTKETSHIPHPDSLVQNDSISGSPVVGQSAHQANHDGSIFSVHRISPDERSSHLTSSADNHSRPTTTDYHLTTGPRSYRAHDHESSETDRKRQKMMGSPYDRSSLPSAPQSPRPSLTEDVAPSSSRQLLKPPPARNTVIVDPSSERTLISSSARKDVEHSSTRASYPTSSSVHTRSLPTHSSTAVKIPPSIPTGPRAGVPIGPRAWASQKLTKAPVTSIRTSPVSPYRASLPSSSLTDHGDTLSSSRQPPQNISPKSYRDSAGMTSGSTRLPRSDHYPHSAPFPSADALSGPPLNTPASEVFMSPLPVSIPITIPPPAPPPPPPNHPRASNNSLSEAKSSFNVRSNTPIPTPSGSNSPVTTFGKQPTLNVVSSTPAANQIAKSSITANGLGLRKDSIGGIASSSSSGSAPSIPITTATPAASSSTQVRVNNYPGGKLHPSTQAYGSVGGNYVGSNGMSGNNQPHVGATVQVSPPVIDRDLERAQRMCEVCPSLEQEIAKLRSTRNSSMLASHLNCKVASEKTLAELKYQMIEMKVLSERRKLAEAQLDRHGGGISLAMGF</sequence>
<dbReference type="AlphaFoldDB" id="F4RI51"/>
<dbReference type="RefSeq" id="XP_007408704.1">
    <property type="nucleotide sequence ID" value="XM_007408642.1"/>
</dbReference>
<dbReference type="GeneID" id="18929869"/>
<feature type="compositionally biased region" description="Low complexity" evidence="1">
    <location>
        <begin position="295"/>
        <end position="310"/>
    </location>
</feature>
<feature type="compositionally biased region" description="Polar residues" evidence="1">
    <location>
        <begin position="697"/>
        <end position="709"/>
    </location>
</feature>
<feature type="compositionally biased region" description="Polar residues" evidence="1">
    <location>
        <begin position="401"/>
        <end position="429"/>
    </location>
</feature>
<dbReference type="KEGG" id="mlr:MELLADRAFT_62246"/>
<feature type="compositionally biased region" description="Polar residues" evidence="1">
    <location>
        <begin position="514"/>
        <end position="525"/>
    </location>
</feature>
<feature type="compositionally biased region" description="Polar residues" evidence="1">
    <location>
        <begin position="629"/>
        <end position="639"/>
    </location>
</feature>
<feature type="compositionally biased region" description="Basic and acidic residues" evidence="1">
    <location>
        <begin position="141"/>
        <end position="155"/>
    </location>
</feature>
<feature type="compositionally biased region" description="Basic and acidic residues" evidence="1">
    <location>
        <begin position="214"/>
        <end position="280"/>
    </location>
</feature>
<dbReference type="EMBL" id="GL883102">
    <property type="protein sequence ID" value="EGG07939.1"/>
    <property type="molecule type" value="Genomic_DNA"/>
</dbReference>
<keyword evidence="3" id="KW-1185">Reference proteome</keyword>
<feature type="compositionally biased region" description="Polar residues" evidence="1">
    <location>
        <begin position="756"/>
        <end position="780"/>
    </location>
</feature>
<feature type="compositionally biased region" description="Basic and acidic residues" evidence="1">
    <location>
        <begin position="66"/>
        <end position="127"/>
    </location>
</feature>
<gene>
    <name evidence="2" type="ORF">MELLADRAFT_62246</name>
</gene>
<feature type="compositionally biased region" description="Polar residues" evidence="1">
    <location>
        <begin position="382"/>
        <end position="393"/>
    </location>
</feature>
<dbReference type="STRING" id="747676.F4RI51"/>